<evidence type="ECO:0000313" key="2">
    <source>
        <dbReference type="EMBL" id="OEJ82433.1"/>
    </source>
</evidence>
<organism evidence="2 3">
    <name type="scientific">Hanseniaspora opuntiae</name>
    <dbReference type="NCBI Taxonomy" id="211096"/>
    <lineage>
        <taxon>Eukaryota</taxon>
        <taxon>Fungi</taxon>
        <taxon>Dikarya</taxon>
        <taxon>Ascomycota</taxon>
        <taxon>Saccharomycotina</taxon>
        <taxon>Saccharomycetes</taxon>
        <taxon>Saccharomycodales</taxon>
        <taxon>Saccharomycodaceae</taxon>
        <taxon>Hanseniaspora</taxon>
    </lineage>
</organism>
<feature type="compositionally biased region" description="Basic and acidic residues" evidence="1">
    <location>
        <begin position="116"/>
        <end position="134"/>
    </location>
</feature>
<evidence type="ECO:0000313" key="3">
    <source>
        <dbReference type="Proteomes" id="UP000095605"/>
    </source>
</evidence>
<feature type="compositionally biased region" description="Polar residues" evidence="1">
    <location>
        <begin position="135"/>
        <end position="144"/>
    </location>
</feature>
<sequence>MKKGKRMNNKNIRYSIDKKNREISDSFRNERIDSQNMVNGADTPPQSYVTENMEADSTKLESYNDVVETENKQASTSIRSTLAIAQKIRGLKLENKRLSDELANLKAKKYTAGAAKEEDLQKRVEKHTEFENKTDQASNSPSLSNPEIEEITIRRAMFRILRGIDYTQFESIDDEDLFIEQLLEAKDNAHVYTTNFPMLIKNALEMIIYDDRCKDATSLARSYIYWSNSEELTKHWTVKKFIFELMKCQVVGFKTNRFVSKLPECSVRKFFDELYDFDRCRNQNIFNVNPVPSVVDSTKNFEAHAFHTGSSKRVNRVWKNLRLVRNIENSEANKKIAKERFEMRRCLYCGKVGHSYFGCKATKGESGYFWR</sequence>
<comment type="caution">
    <text evidence="2">The sequence shown here is derived from an EMBL/GenBank/DDBJ whole genome shotgun (WGS) entry which is preliminary data.</text>
</comment>
<dbReference type="AlphaFoldDB" id="A0A1E5R7C3"/>
<accession>A0A1E5R7C3</accession>
<dbReference type="EMBL" id="LPNL01000008">
    <property type="protein sequence ID" value="OEJ82433.1"/>
    <property type="molecule type" value="Genomic_DNA"/>
</dbReference>
<dbReference type="OrthoDB" id="3974389at2759"/>
<feature type="region of interest" description="Disordered" evidence="1">
    <location>
        <begin position="116"/>
        <end position="144"/>
    </location>
</feature>
<proteinExistence type="predicted"/>
<keyword evidence="3" id="KW-1185">Reference proteome</keyword>
<reference evidence="3" key="1">
    <citation type="journal article" date="2016" name="Genome Announc.">
        <title>Genome sequences of three species of Hanseniaspora isolated from spontaneous wine fermentations.</title>
        <authorList>
            <person name="Sternes P.R."/>
            <person name="Lee D."/>
            <person name="Kutyna D.R."/>
            <person name="Borneman A.R."/>
        </authorList>
    </citation>
    <scope>NUCLEOTIDE SEQUENCE [LARGE SCALE GENOMIC DNA]</scope>
    <source>
        <strain evidence="3">AWRI3578</strain>
    </source>
</reference>
<evidence type="ECO:0000256" key="1">
    <source>
        <dbReference type="SAM" id="MobiDB-lite"/>
    </source>
</evidence>
<gene>
    <name evidence="2" type="ORF">AWRI3578_g3638</name>
</gene>
<protein>
    <submittedName>
        <fullName evidence="2">Uncharacterized protein</fullName>
    </submittedName>
</protein>
<dbReference type="Proteomes" id="UP000095605">
    <property type="component" value="Unassembled WGS sequence"/>
</dbReference>
<name>A0A1E5R7C3_9ASCO</name>